<dbReference type="EMBL" id="RHXB01000018">
    <property type="protein sequence ID" value="RSE22335.1"/>
    <property type="molecule type" value="Genomic_DNA"/>
</dbReference>
<gene>
    <name evidence="1" type="ORF">EGT71_21075</name>
</gene>
<sequence length="86" mass="9585">MATDTPASRATSLIVAINDFVLRVSVYTGLSLTENRHGHKAAADGDVANWLKKHKALRRRYTDKYPVFVTETAVIMSVKTFSYTLP</sequence>
<proteinExistence type="predicted"/>
<evidence type="ECO:0000313" key="1">
    <source>
        <dbReference type="EMBL" id="RSE22335.1"/>
    </source>
</evidence>
<reference evidence="1 2" key="1">
    <citation type="submission" date="2018-10" db="EMBL/GenBank/DDBJ databases">
        <title>Transmission dynamics of multidrug resistant bacteria on intensive care unit surfaces.</title>
        <authorList>
            <person name="D'Souza A.W."/>
            <person name="Potter R.F."/>
            <person name="Wallace M."/>
            <person name="Shupe A."/>
            <person name="Patel S."/>
            <person name="Sun S."/>
            <person name="Gul D."/>
            <person name="Kwon J.H."/>
            <person name="Andleeb S."/>
            <person name="Burnham C.-A.D."/>
            <person name="Dantas G."/>
        </authorList>
    </citation>
    <scope>NUCLEOTIDE SEQUENCE [LARGE SCALE GENOMIC DNA]</scope>
    <source>
        <strain evidence="1 2">AS_373</strain>
    </source>
</reference>
<dbReference type="Proteomes" id="UP000275331">
    <property type="component" value="Unassembled WGS sequence"/>
</dbReference>
<comment type="caution">
    <text evidence="1">The sequence shown here is derived from an EMBL/GenBank/DDBJ whole genome shotgun (WGS) entry which is preliminary data.</text>
</comment>
<organism evidence="1 2">
    <name type="scientific">Atlantibacter subterraneus</name>
    <dbReference type="NCBI Taxonomy" id="255519"/>
    <lineage>
        <taxon>Bacteria</taxon>
        <taxon>Pseudomonadati</taxon>
        <taxon>Pseudomonadota</taxon>
        <taxon>Gammaproteobacteria</taxon>
        <taxon>Enterobacterales</taxon>
        <taxon>Enterobacteriaceae</taxon>
        <taxon>Atlantibacter</taxon>
    </lineage>
</organism>
<evidence type="ECO:0000313" key="2">
    <source>
        <dbReference type="Proteomes" id="UP000275331"/>
    </source>
</evidence>
<protein>
    <submittedName>
        <fullName evidence="1">Uncharacterized protein</fullName>
    </submittedName>
</protein>
<accession>A0A3R9FME3</accession>
<dbReference type="AlphaFoldDB" id="A0A3R9FME3"/>
<name>A0A3R9FME3_9ENTR</name>